<evidence type="ECO:0000256" key="7">
    <source>
        <dbReference type="ARBA" id="ARBA00022842"/>
    </source>
</evidence>
<dbReference type="Proteomes" id="UP000198641">
    <property type="component" value="Unassembled WGS sequence"/>
</dbReference>
<dbReference type="OrthoDB" id="9791656at2"/>
<keyword evidence="13" id="KW-1185">Reference proteome</keyword>
<dbReference type="InterPro" id="IPR049734">
    <property type="entry name" value="NudC-like_C"/>
</dbReference>
<dbReference type="GO" id="GO:0046872">
    <property type="term" value="F:metal ion binding"/>
    <property type="evidence" value="ECO:0007669"/>
    <property type="project" value="UniProtKB-KW"/>
</dbReference>
<dbReference type="InterPro" id="IPR015376">
    <property type="entry name" value="Znr_NADH_PPase"/>
</dbReference>
<evidence type="ECO:0000256" key="5">
    <source>
        <dbReference type="ARBA" id="ARBA00022723"/>
    </source>
</evidence>
<evidence type="ECO:0000256" key="2">
    <source>
        <dbReference type="ARBA" id="ARBA00001947"/>
    </source>
</evidence>
<dbReference type="EMBL" id="FNCI01000003">
    <property type="protein sequence ID" value="SDF93740.1"/>
    <property type="molecule type" value="Genomic_DNA"/>
</dbReference>
<keyword evidence="7" id="KW-0460">Magnesium</keyword>
<dbReference type="PRINTS" id="PR00502">
    <property type="entry name" value="NUDIXFAMILY"/>
</dbReference>
<evidence type="ECO:0000256" key="8">
    <source>
        <dbReference type="ARBA" id="ARBA00023027"/>
    </source>
</evidence>
<comment type="catalytic activity">
    <reaction evidence="9">
        <text>a 5'-end NAD(+)-phospho-ribonucleoside in mRNA + H2O = a 5'-end phospho-adenosine-phospho-ribonucleoside in mRNA + beta-nicotinamide D-ribonucleotide + 2 H(+)</text>
        <dbReference type="Rhea" id="RHEA:60876"/>
        <dbReference type="Rhea" id="RHEA-COMP:15698"/>
        <dbReference type="Rhea" id="RHEA-COMP:15719"/>
        <dbReference type="ChEBI" id="CHEBI:14649"/>
        <dbReference type="ChEBI" id="CHEBI:15377"/>
        <dbReference type="ChEBI" id="CHEBI:15378"/>
        <dbReference type="ChEBI" id="CHEBI:144029"/>
        <dbReference type="ChEBI" id="CHEBI:144051"/>
    </reaction>
    <physiologicalReaction direction="left-to-right" evidence="9">
        <dbReference type="Rhea" id="RHEA:60877"/>
    </physiologicalReaction>
</comment>
<dbReference type="STRING" id="284577.SAMN05216571_10386"/>
<dbReference type="InterPro" id="IPR020084">
    <property type="entry name" value="NUDIX_hydrolase_CS"/>
</dbReference>
<dbReference type="EC" id="3.6.1.22" evidence="4"/>
<dbReference type="PANTHER" id="PTHR42904:SF6">
    <property type="entry name" value="NAD-CAPPED RNA HYDROLASE NUDT12"/>
    <property type="match status" value="1"/>
</dbReference>
<evidence type="ECO:0000256" key="6">
    <source>
        <dbReference type="ARBA" id="ARBA00022801"/>
    </source>
</evidence>
<evidence type="ECO:0000256" key="9">
    <source>
        <dbReference type="ARBA" id="ARBA00023679"/>
    </source>
</evidence>
<dbReference type="InterPro" id="IPR000086">
    <property type="entry name" value="NUDIX_hydrolase_dom"/>
</dbReference>
<dbReference type="RefSeq" id="WP_092523761.1">
    <property type="nucleotide sequence ID" value="NZ_FNCI01000003.1"/>
</dbReference>
<organism evidence="12 13">
    <name type="scientific">Onishia taeanensis</name>
    <dbReference type="NCBI Taxonomy" id="284577"/>
    <lineage>
        <taxon>Bacteria</taxon>
        <taxon>Pseudomonadati</taxon>
        <taxon>Pseudomonadota</taxon>
        <taxon>Gammaproteobacteria</taxon>
        <taxon>Oceanospirillales</taxon>
        <taxon>Halomonadaceae</taxon>
        <taxon>Onishia</taxon>
    </lineage>
</organism>
<accession>A0A1G7Q818</accession>
<dbReference type="GO" id="GO:0005829">
    <property type="term" value="C:cytosol"/>
    <property type="evidence" value="ECO:0007669"/>
    <property type="project" value="TreeGrafter"/>
</dbReference>
<dbReference type="InterPro" id="IPR020476">
    <property type="entry name" value="Nudix_hydrolase"/>
</dbReference>
<dbReference type="InterPro" id="IPR015797">
    <property type="entry name" value="NUDIX_hydrolase-like_dom_sf"/>
</dbReference>
<comment type="similarity">
    <text evidence="3">Belongs to the Nudix hydrolase family. NudC subfamily.</text>
</comment>
<dbReference type="PROSITE" id="PS51462">
    <property type="entry name" value="NUDIX"/>
    <property type="match status" value="1"/>
</dbReference>
<dbReference type="GO" id="GO:0035529">
    <property type="term" value="F:NADH pyrophosphatase activity"/>
    <property type="evidence" value="ECO:0007669"/>
    <property type="project" value="TreeGrafter"/>
</dbReference>
<keyword evidence="5" id="KW-0479">Metal-binding</keyword>
<name>A0A1G7Q818_9GAMM</name>
<comment type="cofactor">
    <cofactor evidence="2">
        <name>Zn(2+)</name>
        <dbReference type="ChEBI" id="CHEBI:29105"/>
    </cofactor>
</comment>
<dbReference type="NCBIfam" id="NF001299">
    <property type="entry name" value="PRK00241.1"/>
    <property type="match status" value="1"/>
</dbReference>
<dbReference type="InterPro" id="IPR050241">
    <property type="entry name" value="NAD-cap_RNA_hydrolase_NudC"/>
</dbReference>
<dbReference type="CDD" id="cd03429">
    <property type="entry name" value="NUDIX_NADH_pyrophosphatase_Nudt13"/>
    <property type="match status" value="1"/>
</dbReference>
<gene>
    <name evidence="12" type="ORF">SAMN05216571_10386</name>
</gene>
<comment type="cofactor">
    <cofactor evidence="1">
        <name>Mg(2+)</name>
        <dbReference type="ChEBI" id="CHEBI:18420"/>
    </cofactor>
</comment>
<dbReference type="Gene3D" id="3.90.79.10">
    <property type="entry name" value="Nucleoside Triphosphate Pyrophosphohydrolase"/>
    <property type="match status" value="1"/>
</dbReference>
<dbReference type="GO" id="GO:0019677">
    <property type="term" value="P:NAD+ catabolic process"/>
    <property type="evidence" value="ECO:0007669"/>
    <property type="project" value="TreeGrafter"/>
</dbReference>
<evidence type="ECO:0000313" key="13">
    <source>
        <dbReference type="Proteomes" id="UP000198641"/>
    </source>
</evidence>
<evidence type="ECO:0000256" key="10">
    <source>
        <dbReference type="RuleBase" id="RU003476"/>
    </source>
</evidence>
<dbReference type="Gene3D" id="3.90.79.20">
    <property type="match status" value="1"/>
</dbReference>
<dbReference type="Pfam" id="PF09297">
    <property type="entry name" value="Zn_ribbon_NUD"/>
    <property type="match status" value="1"/>
</dbReference>
<keyword evidence="8" id="KW-0520">NAD</keyword>
<evidence type="ECO:0000256" key="4">
    <source>
        <dbReference type="ARBA" id="ARBA00012381"/>
    </source>
</evidence>
<keyword evidence="6 10" id="KW-0378">Hydrolase</keyword>
<dbReference type="SUPFAM" id="SSF55811">
    <property type="entry name" value="Nudix"/>
    <property type="match status" value="2"/>
</dbReference>
<dbReference type="GO" id="GO:0006742">
    <property type="term" value="P:NADP+ catabolic process"/>
    <property type="evidence" value="ECO:0007669"/>
    <property type="project" value="TreeGrafter"/>
</dbReference>
<feature type="domain" description="Nudix hydrolase" evidence="11">
    <location>
        <begin position="129"/>
        <end position="252"/>
    </location>
</feature>
<proteinExistence type="inferred from homology"/>
<dbReference type="AlphaFoldDB" id="A0A1G7Q818"/>
<evidence type="ECO:0000256" key="1">
    <source>
        <dbReference type="ARBA" id="ARBA00001946"/>
    </source>
</evidence>
<sequence length="261" mass="29264">MFQRVLPKGAASGWTLHLHRGRIAPGVDGAPLQGPGPWPSEALPLGYWHDVPVALVFDDEDPSAAEDWPDGRAWLANMPQAYFPLLSTALQVASWWQNHRFCGRCGSRTRHVSWEFAMHCDACGHRNYPRISPCIITLVTHGDAMLLGRSPRFPVGRYSTLAGFIEPGESAEEAVRREVFEEVGVSVGRTRYFLSQAWPFPHSLMLGYFAEAASRDIRIDDREIADAAWFLPDEMPELPPRFSISRQLIDTHLKSVSSRGQ</sequence>
<evidence type="ECO:0000313" key="12">
    <source>
        <dbReference type="EMBL" id="SDF93740.1"/>
    </source>
</evidence>
<protein>
    <recommendedName>
        <fullName evidence="4">NAD(+) diphosphatase</fullName>
        <ecNumber evidence="4">3.6.1.22</ecNumber>
    </recommendedName>
</protein>
<reference evidence="12 13" key="1">
    <citation type="submission" date="2016-10" db="EMBL/GenBank/DDBJ databases">
        <authorList>
            <person name="de Groot N.N."/>
        </authorList>
    </citation>
    <scope>NUCLEOTIDE SEQUENCE [LARGE SCALE GENOMIC DNA]</scope>
    <source>
        <strain evidence="12 13">BH539</strain>
    </source>
</reference>
<dbReference type="Pfam" id="PF00293">
    <property type="entry name" value="NUDIX"/>
    <property type="match status" value="1"/>
</dbReference>
<dbReference type="PROSITE" id="PS00893">
    <property type="entry name" value="NUDIX_BOX"/>
    <property type="match status" value="1"/>
</dbReference>
<evidence type="ECO:0000256" key="3">
    <source>
        <dbReference type="ARBA" id="ARBA00009595"/>
    </source>
</evidence>
<evidence type="ECO:0000259" key="11">
    <source>
        <dbReference type="PROSITE" id="PS51462"/>
    </source>
</evidence>
<dbReference type="PANTHER" id="PTHR42904">
    <property type="entry name" value="NUDIX HYDROLASE, NUDC SUBFAMILY"/>
    <property type="match status" value="1"/>
</dbReference>